<keyword evidence="2" id="KW-1185">Reference proteome</keyword>
<evidence type="ECO:0000313" key="2">
    <source>
        <dbReference type="Proteomes" id="UP000734854"/>
    </source>
</evidence>
<organism evidence="1 2">
    <name type="scientific">Zingiber officinale</name>
    <name type="common">Ginger</name>
    <name type="synonym">Amomum zingiber</name>
    <dbReference type="NCBI Taxonomy" id="94328"/>
    <lineage>
        <taxon>Eukaryota</taxon>
        <taxon>Viridiplantae</taxon>
        <taxon>Streptophyta</taxon>
        <taxon>Embryophyta</taxon>
        <taxon>Tracheophyta</taxon>
        <taxon>Spermatophyta</taxon>
        <taxon>Magnoliopsida</taxon>
        <taxon>Liliopsida</taxon>
        <taxon>Zingiberales</taxon>
        <taxon>Zingiberaceae</taxon>
        <taxon>Zingiber</taxon>
    </lineage>
</organism>
<sequence>MKLSISSSSFPFSSPMASSATPLSPSLSTLVPVGFKLVVTPTFRVFLSCLNNSVRHPWFELTDCSTFSCPEFFSEATSRIRKNLVSSASITPRRTLLSLPFHLSPTLSPSSRVSSSSSPMRFLDKQEPGSATGLLSFLSGAASSVASTVIPVHV</sequence>
<protein>
    <submittedName>
        <fullName evidence="1">Uncharacterized protein</fullName>
    </submittedName>
</protein>
<accession>A0A8J5M594</accession>
<gene>
    <name evidence="1" type="ORF">ZIOFF_006666</name>
</gene>
<proteinExistence type="predicted"/>
<comment type="caution">
    <text evidence="1">The sequence shown here is derived from an EMBL/GenBank/DDBJ whole genome shotgun (WGS) entry which is preliminary data.</text>
</comment>
<name>A0A8J5M594_ZINOF</name>
<dbReference type="AlphaFoldDB" id="A0A8J5M594"/>
<dbReference type="Proteomes" id="UP000734854">
    <property type="component" value="Unassembled WGS sequence"/>
</dbReference>
<dbReference type="EMBL" id="JACMSC010000002">
    <property type="protein sequence ID" value="KAG6532813.1"/>
    <property type="molecule type" value="Genomic_DNA"/>
</dbReference>
<evidence type="ECO:0000313" key="1">
    <source>
        <dbReference type="EMBL" id="KAG6532813.1"/>
    </source>
</evidence>
<reference evidence="1 2" key="1">
    <citation type="submission" date="2020-08" db="EMBL/GenBank/DDBJ databases">
        <title>Plant Genome Project.</title>
        <authorList>
            <person name="Zhang R.-G."/>
        </authorList>
    </citation>
    <scope>NUCLEOTIDE SEQUENCE [LARGE SCALE GENOMIC DNA]</scope>
    <source>
        <tissue evidence="1">Rhizome</tissue>
    </source>
</reference>